<feature type="compositionally biased region" description="Low complexity" evidence="1">
    <location>
        <begin position="239"/>
        <end position="270"/>
    </location>
</feature>
<organism evidence="2 3">
    <name type="scientific">Polytolypa hystricis (strain UAMH7299)</name>
    <dbReference type="NCBI Taxonomy" id="1447883"/>
    <lineage>
        <taxon>Eukaryota</taxon>
        <taxon>Fungi</taxon>
        <taxon>Dikarya</taxon>
        <taxon>Ascomycota</taxon>
        <taxon>Pezizomycotina</taxon>
        <taxon>Eurotiomycetes</taxon>
        <taxon>Eurotiomycetidae</taxon>
        <taxon>Onygenales</taxon>
        <taxon>Onygenales incertae sedis</taxon>
        <taxon>Polytolypa</taxon>
    </lineage>
</organism>
<gene>
    <name evidence="2" type="ORF">AJ80_06370</name>
</gene>
<comment type="caution">
    <text evidence="2">The sequence shown here is derived from an EMBL/GenBank/DDBJ whole genome shotgun (WGS) entry which is preliminary data.</text>
</comment>
<feature type="region of interest" description="Disordered" evidence="1">
    <location>
        <begin position="465"/>
        <end position="504"/>
    </location>
</feature>
<feature type="compositionally biased region" description="Low complexity" evidence="1">
    <location>
        <begin position="493"/>
        <end position="504"/>
    </location>
</feature>
<feature type="compositionally biased region" description="Acidic residues" evidence="1">
    <location>
        <begin position="481"/>
        <end position="490"/>
    </location>
</feature>
<reference evidence="2 3" key="1">
    <citation type="submission" date="2017-10" db="EMBL/GenBank/DDBJ databases">
        <title>Comparative genomics in systemic dimorphic fungi from Ajellomycetaceae.</title>
        <authorList>
            <person name="Munoz J.F."/>
            <person name="Mcewen J.G."/>
            <person name="Clay O.K."/>
            <person name="Cuomo C.A."/>
        </authorList>
    </citation>
    <scope>NUCLEOTIDE SEQUENCE [LARGE SCALE GENOMIC DNA]</scope>
    <source>
        <strain evidence="2 3">UAMH7299</strain>
    </source>
</reference>
<feature type="region of interest" description="Disordered" evidence="1">
    <location>
        <begin position="567"/>
        <end position="757"/>
    </location>
</feature>
<feature type="compositionally biased region" description="Basic and acidic residues" evidence="1">
    <location>
        <begin position="609"/>
        <end position="629"/>
    </location>
</feature>
<evidence type="ECO:0000313" key="3">
    <source>
        <dbReference type="Proteomes" id="UP000224634"/>
    </source>
</evidence>
<evidence type="ECO:0000313" key="2">
    <source>
        <dbReference type="EMBL" id="PGH13261.1"/>
    </source>
</evidence>
<feature type="compositionally biased region" description="Polar residues" evidence="1">
    <location>
        <begin position="574"/>
        <end position="588"/>
    </location>
</feature>
<proteinExistence type="predicted"/>
<feature type="region of interest" description="Disordered" evidence="1">
    <location>
        <begin position="175"/>
        <end position="309"/>
    </location>
</feature>
<feature type="compositionally biased region" description="Basic residues" evidence="1">
    <location>
        <begin position="518"/>
        <end position="527"/>
    </location>
</feature>
<accession>A0A2B7XWW2</accession>
<keyword evidence="3" id="KW-1185">Reference proteome</keyword>
<dbReference type="Proteomes" id="UP000224634">
    <property type="component" value="Unassembled WGS sequence"/>
</dbReference>
<feature type="compositionally biased region" description="Basic and acidic residues" evidence="1">
    <location>
        <begin position="214"/>
        <end position="226"/>
    </location>
</feature>
<dbReference type="OrthoDB" id="4524386at2759"/>
<sequence>MTGLRKLFSVERTLFQSFSADTTRSDSCEPSSCEYSPYVGVNSSTPDPNLPRLPHMDNQTFLGIEKQFEELHDQFQSRSSRSLPPSRKFEYIDTKRDSPQPRRHVDIVEATVSTHRYRISTPFSATSIYNEDIADRNLSGPRSTRSSQYSNVISAIYQEDVADRNIVIGGGSVPPCASEEDCQSSRCDARHPRSAVTTSHTRDSKSQIRSRQYTGEHRAFSDDNRAGLRIVSSEQNLRSGPQSLKSSPGGSSQQSSIGGRRLGSLRSMSSAPTLSLLRPDSKRKSPASQPITETESPQQEAKLNVPNDSLFKITRQRSADQLLRPDNSTLNRPLPLSASSGVLFPNTTRLSARKNIRDLSVNTQLAAPNKKFVKVVAQNPPEPTVPTPRKELSATIAEIVNSPLAVSTPLGASPKPPSYNVDEMMSLFKQAYISSQIHEPHPTFETLQDAIVREINSHDAFSKIQVEPASLTSPGLSPDLTEVEEEEEESTEQKSSLSSRKASIKSISLKDRQLSKIPRKVSLRSQRRNSDVPTPVREICLPALKGMEGTGTQRRKRRHTYAQPLSLGMVHEGNGQNPSQKQVENSETARPRRLSAVPASRRPFSDVPVAEHCDIPTTEMRPRTSDSIRSRKVSGSQDKPESKLPHSRRILRSSHSTNVPIKERVTASQTDSKPKVEPPEIIFNNFKSDKVAPAIERTKSPAPSESRSLSVASQRTSSTTSSRRLFSTSPIPVGRNRIPLRRSSLHKDLFDSGRFGP</sequence>
<name>A0A2B7XWW2_POLH7</name>
<protein>
    <submittedName>
        <fullName evidence="2">Uncharacterized protein</fullName>
    </submittedName>
</protein>
<feature type="compositionally biased region" description="Polar residues" evidence="1">
    <location>
        <begin position="286"/>
        <end position="301"/>
    </location>
</feature>
<feature type="compositionally biased region" description="Low complexity" evidence="1">
    <location>
        <begin position="710"/>
        <end position="729"/>
    </location>
</feature>
<feature type="region of interest" description="Disordered" evidence="1">
    <location>
        <begin position="518"/>
        <end position="537"/>
    </location>
</feature>
<dbReference type="AlphaFoldDB" id="A0A2B7XWW2"/>
<dbReference type="EMBL" id="PDNA01000106">
    <property type="protein sequence ID" value="PGH13261.1"/>
    <property type="molecule type" value="Genomic_DNA"/>
</dbReference>
<evidence type="ECO:0000256" key="1">
    <source>
        <dbReference type="SAM" id="MobiDB-lite"/>
    </source>
</evidence>